<dbReference type="GO" id="GO:0032885">
    <property type="term" value="P:regulation of polysaccharide biosynthetic process"/>
    <property type="evidence" value="ECO:0007669"/>
    <property type="project" value="TreeGrafter"/>
</dbReference>
<evidence type="ECO:0000256" key="3">
    <source>
        <dbReference type="ARBA" id="ARBA00022729"/>
    </source>
</evidence>
<dbReference type="Pfam" id="PF17188">
    <property type="entry name" value="MucB_RseB_C"/>
    <property type="match status" value="1"/>
</dbReference>
<gene>
    <name evidence="7" type="ORF">C8E02_0816</name>
</gene>
<evidence type="ECO:0000256" key="4">
    <source>
        <dbReference type="ARBA" id="ARBA00022764"/>
    </source>
</evidence>
<dbReference type="CDD" id="cd16327">
    <property type="entry name" value="RseB"/>
    <property type="match status" value="1"/>
</dbReference>
<dbReference type="Pfam" id="PF03888">
    <property type="entry name" value="MucB_RseB"/>
    <property type="match status" value="1"/>
</dbReference>
<dbReference type="RefSeq" id="WP_120809731.1">
    <property type="nucleotide sequence ID" value="NZ_RBID01000011.1"/>
</dbReference>
<reference evidence="7 8" key="1">
    <citation type="submission" date="2018-10" db="EMBL/GenBank/DDBJ databases">
        <title>Genomic Encyclopedia of Type Strains, Phase IV (KMG-IV): sequencing the most valuable type-strain genomes for metagenomic binning, comparative biology and taxonomic classification.</title>
        <authorList>
            <person name="Goeker M."/>
        </authorList>
    </citation>
    <scope>NUCLEOTIDE SEQUENCE [LARGE SCALE GENOMIC DNA]</scope>
    <source>
        <strain evidence="7 8">DSM 3303</strain>
    </source>
</reference>
<evidence type="ECO:0000313" key="7">
    <source>
        <dbReference type="EMBL" id="RKQ61051.1"/>
    </source>
</evidence>
<keyword evidence="4" id="KW-0574">Periplasm</keyword>
<dbReference type="InterPro" id="IPR033434">
    <property type="entry name" value="MucB/RseB_N"/>
</dbReference>
<dbReference type="Gene3D" id="3.30.200.100">
    <property type="entry name" value="MucB/RseB, C-terminal domain"/>
    <property type="match status" value="1"/>
</dbReference>
<dbReference type="GO" id="GO:0030288">
    <property type="term" value="C:outer membrane-bounded periplasmic space"/>
    <property type="evidence" value="ECO:0007669"/>
    <property type="project" value="TreeGrafter"/>
</dbReference>
<accession>A0A495BJI6</accession>
<dbReference type="EMBL" id="RBID01000011">
    <property type="protein sequence ID" value="RKQ61051.1"/>
    <property type="molecule type" value="Genomic_DNA"/>
</dbReference>
<comment type="similarity">
    <text evidence="2">Belongs to the RseB family.</text>
</comment>
<dbReference type="SUPFAM" id="SSF89392">
    <property type="entry name" value="Prokaryotic lipoproteins and lipoprotein localization factors"/>
    <property type="match status" value="1"/>
</dbReference>
<dbReference type="InterPro" id="IPR038484">
    <property type="entry name" value="MucB/RseB_C_sf"/>
</dbReference>
<organism evidence="7 8">
    <name type="scientific">Vogesella indigofera</name>
    <name type="common">Pseudomonas indigofera</name>
    <dbReference type="NCBI Taxonomy" id="45465"/>
    <lineage>
        <taxon>Bacteria</taxon>
        <taxon>Pseudomonadati</taxon>
        <taxon>Pseudomonadota</taxon>
        <taxon>Betaproteobacteria</taxon>
        <taxon>Neisseriales</taxon>
        <taxon>Chromobacteriaceae</taxon>
        <taxon>Vogesella</taxon>
    </lineage>
</organism>
<dbReference type="PANTHER" id="PTHR38782:SF1">
    <property type="entry name" value="SIGMA-E FACTOR REGULATORY PROTEIN RSEB"/>
    <property type="match status" value="1"/>
</dbReference>
<comment type="subcellular location">
    <subcellularLocation>
        <location evidence="1">Periplasm</location>
    </subcellularLocation>
</comment>
<evidence type="ECO:0000259" key="6">
    <source>
        <dbReference type="Pfam" id="PF17188"/>
    </source>
</evidence>
<dbReference type="InterPro" id="IPR033436">
    <property type="entry name" value="MucB/RseB_C"/>
</dbReference>
<dbReference type="PIRSF" id="PIRSF005427">
    <property type="entry name" value="RseB"/>
    <property type="match status" value="1"/>
</dbReference>
<dbReference type="InterPro" id="IPR029046">
    <property type="entry name" value="LolA/LolB/LppX"/>
</dbReference>
<evidence type="ECO:0000256" key="2">
    <source>
        <dbReference type="ARBA" id="ARBA00008150"/>
    </source>
</evidence>
<evidence type="ECO:0000313" key="8">
    <source>
        <dbReference type="Proteomes" id="UP000279384"/>
    </source>
</evidence>
<dbReference type="InterPro" id="IPR005588">
    <property type="entry name" value="MucB_RseB"/>
</dbReference>
<feature type="domain" description="MucB/RseB C-terminal" evidence="6">
    <location>
        <begin position="217"/>
        <end position="311"/>
    </location>
</feature>
<name>A0A495BJI6_VOGIN</name>
<sequence length="315" mass="34483">MVKFAGYLLLGIPLLAAAESDWDLLQKAAQAGRHQALSGSYTHHVDDELETFRLYRAQEGGMVRERRESMDGMPRELVRDDNELTCYAPDTKALSAAKVNAIKLFPAILPERSQDLKSAYVLSRGKLDRVARRDCQWLLLTPKEASLRYGLKVCVDPASALPLKTVTHDAKGAVIEQFAFSDLTLGNPKERALLRPRFKYSLALGAAVSAPQEVVPADFEIRGMPTGFRLLRYATRQLPGHDSPVSHFVYTDGLAKLSLFVEAGKGEADSHPAVIGPGGLGLASRRLGNQVLTVVGDLPEQGLENVINTVRVIKK</sequence>
<proteinExistence type="inferred from homology"/>
<protein>
    <submittedName>
        <fullName evidence="7">MucB/RseB-like sigma(E) regulatory protein</fullName>
    </submittedName>
</protein>
<dbReference type="PANTHER" id="PTHR38782">
    <property type="match status" value="1"/>
</dbReference>
<dbReference type="Proteomes" id="UP000279384">
    <property type="component" value="Unassembled WGS sequence"/>
</dbReference>
<dbReference type="GO" id="GO:0045152">
    <property type="term" value="F:antisigma factor binding"/>
    <property type="evidence" value="ECO:0007669"/>
    <property type="project" value="TreeGrafter"/>
</dbReference>
<evidence type="ECO:0000256" key="1">
    <source>
        <dbReference type="ARBA" id="ARBA00004418"/>
    </source>
</evidence>
<comment type="caution">
    <text evidence="7">The sequence shown here is derived from an EMBL/GenBank/DDBJ whole genome shotgun (WGS) entry which is preliminary data.</text>
</comment>
<evidence type="ECO:0000259" key="5">
    <source>
        <dbReference type="Pfam" id="PF03888"/>
    </source>
</evidence>
<feature type="domain" description="MucB/RseB N-terminal" evidence="5">
    <location>
        <begin position="23"/>
        <end position="196"/>
    </location>
</feature>
<keyword evidence="3" id="KW-0732">Signal</keyword>
<dbReference type="Gene3D" id="2.50.20.10">
    <property type="entry name" value="Lipoprotein localisation LolA/LolB/LppX"/>
    <property type="match status" value="1"/>
</dbReference>
<dbReference type="AlphaFoldDB" id="A0A495BJI6"/>